<protein>
    <submittedName>
        <fullName evidence="1">Uncharacterized protein</fullName>
    </submittedName>
</protein>
<sequence length="24" mass="2776">MYTPSSIATNLSQLVVNTLRRRRV</sequence>
<organism evidence="1">
    <name type="scientific">Amphimedon queenslandica</name>
    <name type="common">Sponge</name>
    <dbReference type="NCBI Taxonomy" id="400682"/>
    <lineage>
        <taxon>Eukaryota</taxon>
        <taxon>Metazoa</taxon>
        <taxon>Porifera</taxon>
        <taxon>Demospongiae</taxon>
        <taxon>Heteroscleromorpha</taxon>
        <taxon>Haplosclerida</taxon>
        <taxon>Niphatidae</taxon>
        <taxon>Amphimedon</taxon>
    </lineage>
</organism>
<accession>A0A1X7TXH4</accession>
<proteinExistence type="predicted"/>
<dbReference type="InParanoid" id="A0A1X7TXH4"/>
<dbReference type="EnsemblMetazoa" id="Aqu2.1.19996_001">
    <property type="protein sequence ID" value="Aqu2.1.19996_001"/>
    <property type="gene ID" value="Aqu2.1.19996"/>
</dbReference>
<dbReference type="AlphaFoldDB" id="A0A1X7TXH4"/>
<reference evidence="1" key="1">
    <citation type="submission" date="2017-05" db="UniProtKB">
        <authorList>
            <consortium name="EnsemblMetazoa"/>
        </authorList>
    </citation>
    <scope>IDENTIFICATION</scope>
</reference>
<name>A0A1X7TXH4_AMPQE</name>
<evidence type="ECO:0000313" key="1">
    <source>
        <dbReference type="EnsemblMetazoa" id="Aqu2.1.19996_001"/>
    </source>
</evidence>